<dbReference type="EMBL" id="JACRSP010000002">
    <property type="protein sequence ID" value="MBC8536120.1"/>
    <property type="molecule type" value="Genomic_DNA"/>
</dbReference>
<evidence type="ECO:0000256" key="6">
    <source>
        <dbReference type="ARBA" id="ARBA00022989"/>
    </source>
</evidence>
<feature type="transmembrane region" description="Helical" evidence="8">
    <location>
        <begin position="12"/>
        <end position="35"/>
    </location>
</feature>
<feature type="transmembrane region" description="Helical" evidence="8">
    <location>
        <begin position="41"/>
        <end position="59"/>
    </location>
</feature>
<dbReference type="InterPro" id="IPR001851">
    <property type="entry name" value="ABC_transp_permease"/>
</dbReference>
<keyword evidence="4" id="KW-0997">Cell inner membrane</keyword>
<keyword evidence="10" id="KW-1185">Reference proteome</keyword>
<gene>
    <name evidence="9" type="ORF">H8695_05370</name>
</gene>
<keyword evidence="3" id="KW-1003">Cell membrane</keyword>
<dbReference type="RefSeq" id="WP_249299872.1">
    <property type="nucleotide sequence ID" value="NZ_JACRSP010000002.1"/>
</dbReference>
<evidence type="ECO:0000313" key="10">
    <source>
        <dbReference type="Proteomes" id="UP000620366"/>
    </source>
</evidence>
<organism evidence="9 10">
    <name type="scientific">Feifania hominis</name>
    <dbReference type="NCBI Taxonomy" id="2763660"/>
    <lineage>
        <taxon>Bacteria</taxon>
        <taxon>Bacillati</taxon>
        <taxon>Bacillota</taxon>
        <taxon>Clostridia</taxon>
        <taxon>Eubacteriales</taxon>
        <taxon>Feifaniaceae</taxon>
        <taxon>Feifania</taxon>
    </lineage>
</organism>
<evidence type="ECO:0000256" key="4">
    <source>
        <dbReference type="ARBA" id="ARBA00022519"/>
    </source>
</evidence>
<feature type="transmembrane region" description="Helical" evidence="8">
    <location>
        <begin position="170"/>
        <end position="190"/>
    </location>
</feature>
<dbReference type="Pfam" id="PF02653">
    <property type="entry name" value="BPD_transp_2"/>
    <property type="match status" value="1"/>
</dbReference>
<dbReference type="GO" id="GO:0005886">
    <property type="term" value="C:plasma membrane"/>
    <property type="evidence" value="ECO:0007669"/>
    <property type="project" value="UniProtKB-SubCell"/>
</dbReference>
<keyword evidence="7 8" id="KW-0472">Membrane</keyword>
<keyword evidence="6 8" id="KW-1133">Transmembrane helix</keyword>
<accession>A0A926HUN1</accession>
<evidence type="ECO:0000256" key="7">
    <source>
        <dbReference type="ARBA" id="ARBA00023136"/>
    </source>
</evidence>
<evidence type="ECO:0000256" key="1">
    <source>
        <dbReference type="ARBA" id="ARBA00004651"/>
    </source>
</evidence>
<evidence type="ECO:0000313" key="9">
    <source>
        <dbReference type="EMBL" id="MBC8536120.1"/>
    </source>
</evidence>
<dbReference type="PANTHER" id="PTHR32196">
    <property type="entry name" value="ABC TRANSPORTER PERMEASE PROTEIN YPHD-RELATED-RELATED"/>
    <property type="match status" value="1"/>
</dbReference>
<feature type="transmembrane region" description="Helical" evidence="8">
    <location>
        <begin position="218"/>
        <end position="241"/>
    </location>
</feature>
<evidence type="ECO:0000256" key="3">
    <source>
        <dbReference type="ARBA" id="ARBA00022475"/>
    </source>
</evidence>
<proteinExistence type="predicted"/>
<dbReference type="Proteomes" id="UP000620366">
    <property type="component" value="Unassembled WGS sequence"/>
</dbReference>
<dbReference type="CDD" id="cd06579">
    <property type="entry name" value="TM_PBP1_transp_AraH_like"/>
    <property type="match status" value="1"/>
</dbReference>
<reference evidence="9" key="1">
    <citation type="submission" date="2020-08" db="EMBL/GenBank/DDBJ databases">
        <title>Genome public.</title>
        <authorList>
            <person name="Liu C."/>
            <person name="Sun Q."/>
        </authorList>
    </citation>
    <scope>NUCLEOTIDE SEQUENCE</scope>
    <source>
        <strain evidence="9">BX7</strain>
    </source>
</reference>
<name>A0A926HUN1_9FIRM</name>
<protein>
    <submittedName>
        <fullName evidence="9">ABC transporter permease</fullName>
    </submittedName>
</protein>
<keyword evidence="5 8" id="KW-0812">Transmembrane</keyword>
<dbReference type="PANTHER" id="PTHR32196:SF21">
    <property type="entry name" value="ABC TRANSPORTER PERMEASE PROTEIN YPHD-RELATED"/>
    <property type="match status" value="1"/>
</dbReference>
<feature type="transmembrane region" description="Helical" evidence="8">
    <location>
        <begin position="271"/>
        <end position="288"/>
    </location>
</feature>
<sequence length="327" mass="34775">MRIKKMVKSNEFFLFCIIAAICVIFGIVNPAFFSIVNVFDILRSMIEIGIFAMGSLVVMVSGGLDLSFMAIAVFAMHSVVGLFGVNWPEAPMLLLFACGVAIGILLGLFNSVFVAKFRLPAFIVTLGTSYAIKGFCLAIIGSKQNNNIPDAMTAFSKSNLLSIETPLGKANLHVGVLLLAGIVLVTWFLLSKTTLGRSIYCIGGSPASTERIGFRSAAVLMFVYAYAGALAGIGGITHASFQRMSNPFDLVGGELNVIAAVVLGGPRAGGGYGNVTGTVLGVLLITLINNSLVMLRVPTFWQKAVVGLIIILGTTVQIYRYKKSRKA</sequence>
<evidence type="ECO:0000256" key="5">
    <source>
        <dbReference type="ARBA" id="ARBA00022692"/>
    </source>
</evidence>
<evidence type="ECO:0000256" key="2">
    <source>
        <dbReference type="ARBA" id="ARBA00022448"/>
    </source>
</evidence>
<keyword evidence="2" id="KW-0813">Transport</keyword>
<feature type="transmembrane region" description="Helical" evidence="8">
    <location>
        <begin position="300"/>
        <end position="319"/>
    </location>
</feature>
<feature type="transmembrane region" description="Helical" evidence="8">
    <location>
        <begin position="93"/>
        <end position="114"/>
    </location>
</feature>
<evidence type="ECO:0000256" key="8">
    <source>
        <dbReference type="SAM" id="Phobius"/>
    </source>
</evidence>
<dbReference type="GO" id="GO:0022857">
    <property type="term" value="F:transmembrane transporter activity"/>
    <property type="evidence" value="ECO:0007669"/>
    <property type="project" value="InterPro"/>
</dbReference>
<dbReference type="AlphaFoldDB" id="A0A926HUN1"/>
<comment type="caution">
    <text evidence="9">The sequence shown here is derived from an EMBL/GenBank/DDBJ whole genome shotgun (WGS) entry which is preliminary data.</text>
</comment>
<comment type="subcellular location">
    <subcellularLocation>
        <location evidence="1">Cell membrane</location>
        <topology evidence="1">Multi-pass membrane protein</topology>
    </subcellularLocation>
</comment>
<feature type="transmembrane region" description="Helical" evidence="8">
    <location>
        <begin position="66"/>
        <end position="87"/>
    </location>
</feature>
<feature type="transmembrane region" description="Helical" evidence="8">
    <location>
        <begin position="121"/>
        <end position="140"/>
    </location>
</feature>